<dbReference type="RefSeq" id="WP_186707489.1">
    <property type="nucleotide sequence ID" value="NZ_JABWRB020000001.1"/>
</dbReference>
<comment type="caution">
    <text evidence="2">The sequence shown here is derived from an EMBL/GenBank/DDBJ whole genome shotgun (WGS) entry which is preliminary data.</text>
</comment>
<dbReference type="Proteomes" id="UP000636518">
    <property type="component" value="Unassembled WGS sequence"/>
</dbReference>
<proteinExistence type="predicted"/>
<dbReference type="EMBL" id="JABWRB010000023">
    <property type="protein sequence ID" value="MBC3391576.1"/>
    <property type="molecule type" value="Genomic_DNA"/>
</dbReference>
<keyword evidence="4" id="KW-1185">Reference proteome</keyword>
<evidence type="ECO:0000313" key="3">
    <source>
        <dbReference type="EMBL" id="MBV4496369.1"/>
    </source>
</evidence>
<sequence length="321" mass="35097">MTELKGKAKGGAARALALTSEARTEIAKKGAATRWGTGVAHQGNFKEAFGIDVECYVLNDSQKTAVIGQRGMAVALLNSDSSGTALSRFVHGKTISKALGANLLKKVDNPLIFKGSDPGAKLPLPRKIHGYEVGLLIDICQALVAANARGDLLPRHAKIVAQAQIILGASAKAGIQGLVYALAGYDRTKEEVIAAYKMYVAEEAREYEKEFSPELYEQWYRLYGLVKPERGRPWEFKYLTIDHIYKPLAKSAGKVFSLAKASKQENGEKGDKIHMFLSEIGVKALRTQVGKIMGIASVSRSREEYERHIAEQIHGQRSLNL</sequence>
<protein>
    <submittedName>
        <fullName evidence="3">P63C domain-containing protein</fullName>
    </submittedName>
</protein>
<organism evidence="2">
    <name type="scientific">Pseudomonas zanjanensis</name>
    <dbReference type="NCBI Taxonomy" id="2745496"/>
    <lineage>
        <taxon>Bacteria</taxon>
        <taxon>Pseudomonadati</taxon>
        <taxon>Pseudomonadota</taxon>
        <taxon>Gammaproteobacteria</taxon>
        <taxon>Pseudomonadales</taxon>
        <taxon>Pseudomonadaceae</taxon>
        <taxon>Pseudomonas</taxon>
    </lineage>
</organism>
<reference evidence="2 4" key="1">
    <citation type="journal article" date="2020" name="Microorganisms">
        <title>Reliable Identification of Environmental Pseudomonas Isolates Using the rpoD Gene.</title>
        <authorList>
            <consortium name="The Broad Institute Genome Sequencing Platform"/>
            <person name="Girard L."/>
            <person name="Lood C."/>
            <person name="Rokni-Zadeh H."/>
            <person name="van Noort V."/>
            <person name="Lavigne R."/>
            <person name="De Mot R."/>
        </authorList>
    </citation>
    <scope>NUCLEOTIDE SEQUENCE</scope>
    <source>
        <strain evidence="2 4">SWRI12</strain>
    </source>
</reference>
<evidence type="ECO:0000313" key="2">
    <source>
        <dbReference type="EMBL" id="MBC3391576.1"/>
    </source>
</evidence>
<gene>
    <name evidence="3" type="ORF">HU715_013440</name>
    <name evidence="2" type="ORF">HU715_18120</name>
</gene>
<name>A0A923JMC2_9PSED</name>
<dbReference type="AlphaFoldDB" id="A0A923JMC2"/>
<dbReference type="EMBL" id="JABWRB020000001">
    <property type="protein sequence ID" value="MBV4496369.1"/>
    <property type="molecule type" value="Genomic_DNA"/>
</dbReference>
<dbReference type="InterPro" id="IPR018874">
    <property type="entry name" value="Phage_Mx8_p63_C"/>
</dbReference>
<evidence type="ECO:0000313" key="4">
    <source>
        <dbReference type="Proteomes" id="UP000636518"/>
    </source>
</evidence>
<dbReference type="Pfam" id="PF10546">
    <property type="entry name" value="P63C"/>
    <property type="match status" value="1"/>
</dbReference>
<accession>A0A923JMC2</accession>
<evidence type="ECO:0000259" key="1">
    <source>
        <dbReference type="Pfam" id="PF10546"/>
    </source>
</evidence>
<reference evidence="3" key="3">
    <citation type="submission" date="2021-06" db="EMBL/GenBank/DDBJ databases">
        <title>Updating the genus Pseudomonas: Description of 43 new species and partition of the Pseudomonas putida group.</title>
        <authorList>
            <person name="Girard L."/>
            <person name="Lood C."/>
            <person name="Vandamme P."/>
            <person name="Rokni-Zadeh H."/>
            <person name="Van Noort V."/>
            <person name="Hofte M."/>
            <person name="Lavigne R."/>
            <person name="De Mot R."/>
        </authorList>
    </citation>
    <scope>NUCLEOTIDE SEQUENCE</scope>
    <source>
        <strain evidence="3">SWRI12</strain>
    </source>
</reference>
<reference evidence="2" key="2">
    <citation type="submission" date="2020-07" db="EMBL/GenBank/DDBJ databases">
        <authorList>
            <person name="Lood C."/>
            <person name="Girard L."/>
        </authorList>
    </citation>
    <scope>NUCLEOTIDE SEQUENCE</scope>
    <source>
        <strain evidence="2">SWRI12</strain>
    </source>
</reference>
<feature type="domain" description="Bacteriophage Mx8 p63 C-terminal" evidence="1">
    <location>
        <begin position="197"/>
        <end position="284"/>
    </location>
</feature>